<feature type="domain" description="GFO/IDH/MocA-like oxidoreductase" evidence="2">
    <location>
        <begin position="132"/>
        <end position="259"/>
    </location>
</feature>
<comment type="caution">
    <text evidence="3">The sequence shown here is derived from an EMBL/GenBank/DDBJ whole genome shotgun (WGS) entry which is preliminary data.</text>
</comment>
<dbReference type="GO" id="GO:0000166">
    <property type="term" value="F:nucleotide binding"/>
    <property type="evidence" value="ECO:0007669"/>
    <property type="project" value="InterPro"/>
</dbReference>
<dbReference type="PANTHER" id="PTHR43377:SF1">
    <property type="entry name" value="BILIVERDIN REDUCTASE A"/>
    <property type="match status" value="1"/>
</dbReference>
<dbReference type="Gene3D" id="3.40.50.720">
    <property type="entry name" value="NAD(P)-binding Rossmann-like Domain"/>
    <property type="match status" value="1"/>
</dbReference>
<dbReference type="RefSeq" id="WP_034633789.1">
    <property type="nucleotide sequence ID" value="NZ_JRJU01000056.1"/>
</dbReference>
<dbReference type="AlphaFoldDB" id="A0A0B0IE95"/>
<dbReference type="Proteomes" id="UP000030832">
    <property type="component" value="Unassembled WGS sequence"/>
</dbReference>
<feature type="domain" description="Gfo/Idh/MocA-like oxidoreductase N-terminal" evidence="1">
    <location>
        <begin position="4"/>
        <end position="123"/>
    </location>
</feature>
<dbReference type="PANTHER" id="PTHR43377">
    <property type="entry name" value="BILIVERDIN REDUCTASE A"/>
    <property type="match status" value="1"/>
</dbReference>
<dbReference type="eggNOG" id="COG0673">
    <property type="taxonomic scope" value="Bacteria"/>
</dbReference>
<reference evidence="3 4" key="1">
    <citation type="submission" date="2014-09" db="EMBL/GenBank/DDBJ databases">
        <title>Genome sequencing and annotation of Bacillus Okhensis strain Kh10-101T.</title>
        <authorList>
            <person name="Prakash J.S."/>
        </authorList>
    </citation>
    <scope>NUCLEOTIDE SEQUENCE [LARGE SCALE GENOMIC DNA]</scope>
    <source>
        <strain evidence="4">Kh10-101T</strain>
    </source>
</reference>
<evidence type="ECO:0000259" key="1">
    <source>
        <dbReference type="Pfam" id="PF01408"/>
    </source>
</evidence>
<dbReference type="STRING" id="333138.LQ50_23935"/>
<organism evidence="3 4">
    <name type="scientific">Halalkalibacter okhensis</name>
    <dbReference type="NCBI Taxonomy" id="333138"/>
    <lineage>
        <taxon>Bacteria</taxon>
        <taxon>Bacillati</taxon>
        <taxon>Bacillota</taxon>
        <taxon>Bacilli</taxon>
        <taxon>Bacillales</taxon>
        <taxon>Bacillaceae</taxon>
        <taxon>Halalkalibacter</taxon>
    </lineage>
</organism>
<protein>
    <submittedName>
        <fullName evidence="3">Dehydrogenase</fullName>
    </submittedName>
</protein>
<accession>A0A0B0IE95</accession>
<evidence type="ECO:0000313" key="3">
    <source>
        <dbReference type="EMBL" id="KHF38001.1"/>
    </source>
</evidence>
<dbReference type="SUPFAM" id="SSF55347">
    <property type="entry name" value="Glyceraldehyde-3-phosphate dehydrogenase-like, C-terminal domain"/>
    <property type="match status" value="1"/>
</dbReference>
<dbReference type="Gene3D" id="3.30.360.10">
    <property type="entry name" value="Dihydrodipicolinate Reductase, domain 2"/>
    <property type="match status" value="1"/>
</dbReference>
<dbReference type="InterPro" id="IPR055170">
    <property type="entry name" value="GFO_IDH_MocA-like_dom"/>
</dbReference>
<dbReference type="OrthoDB" id="9815825at2"/>
<proteinExistence type="predicted"/>
<dbReference type="EMBL" id="JRJU01000056">
    <property type="protein sequence ID" value="KHF38001.1"/>
    <property type="molecule type" value="Genomic_DNA"/>
</dbReference>
<evidence type="ECO:0000313" key="4">
    <source>
        <dbReference type="Proteomes" id="UP000030832"/>
    </source>
</evidence>
<dbReference type="Pfam" id="PF01408">
    <property type="entry name" value="GFO_IDH_MocA"/>
    <property type="match status" value="1"/>
</dbReference>
<dbReference type="InterPro" id="IPR036291">
    <property type="entry name" value="NAD(P)-bd_dom_sf"/>
</dbReference>
<dbReference type="InterPro" id="IPR000683">
    <property type="entry name" value="Gfo/Idh/MocA-like_OxRdtase_N"/>
</dbReference>
<sequence length="353" mass="38928">MEKIRVGVIGCGSIAQKRHLLEYASNDLVEIVAVCDLNEQRVSDVAMQYGVKAYTDYKELLTNIEIDAISVCLPNYLHAEVSIAALNSGKHVLCEKPMATSKEEAEAMIAAADENGKKLMIAHNQRFVSSHEKAKKLIAAGEIGKVYSFRTTFGHGGPERWSIDGKGSWFFRKEQAFIGAMGDLGVHKSDLIRYLLGKEVVEVGAMVETNAKEETSVDDNAVCILKLEDGIIGTLTASWAYSPQSDNSTVIYGEKGIIRLEDDPDYSLILQYNNGETIKYELPQIQSNEKGRQTKTHVIDHFIDCIVDNTLSPVSGEEGFKSLAVILAALKSKETKTIVDLKQLLQKEKGIKL</sequence>
<dbReference type="InterPro" id="IPR051450">
    <property type="entry name" value="Gfo/Idh/MocA_Oxidoreductases"/>
</dbReference>
<dbReference type="Pfam" id="PF22725">
    <property type="entry name" value="GFO_IDH_MocA_C3"/>
    <property type="match status" value="1"/>
</dbReference>
<keyword evidence="4" id="KW-1185">Reference proteome</keyword>
<gene>
    <name evidence="3" type="ORF">LQ50_23935</name>
</gene>
<name>A0A0B0IE95_9BACI</name>
<dbReference type="SUPFAM" id="SSF51735">
    <property type="entry name" value="NAD(P)-binding Rossmann-fold domains"/>
    <property type="match status" value="1"/>
</dbReference>
<evidence type="ECO:0000259" key="2">
    <source>
        <dbReference type="Pfam" id="PF22725"/>
    </source>
</evidence>